<dbReference type="Proteomes" id="UP000587586">
    <property type="component" value="Unassembled WGS sequence"/>
</dbReference>
<dbReference type="Gene3D" id="1.10.10.10">
    <property type="entry name" value="Winged helix-like DNA-binding domain superfamily/Winged helix DNA-binding domain"/>
    <property type="match status" value="1"/>
</dbReference>
<dbReference type="GO" id="GO:0000976">
    <property type="term" value="F:transcription cis-regulatory region binding"/>
    <property type="evidence" value="ECO:0007669"/>
    <property type="project" value="TreeGrafter"/>
</dbReference>
<dbReference type="AlphaFoldDB" id="A0A6V8N4D6"/>
<comment type="caution">
    <text evidence="5">The sequence shown here is derived from an EMBL/GenBank/DDBJ whole genome shotgun (WGS) entry which is preliminary data.</text>
</comment>
<proteinExistence type="predicted"/>
<dbReference type="InterPro" id="IPR046335">
    <property type="entry name" value="LacI/GalR-like_sensor"/>
</dbReference>
<dbReference type="InterPro" id="IPR036388">
    <property type="entry name" value="WH-like_DNA-bd_sf"/>
</dbReference>
<evidence type="ECO:0000256" key="2">
    <source>
        <dbReference type="ARBA" id="ARBA00023125"/>
    </source>
</evidence>
<dbReference type="Pfam" id="PF00392">
    <property type="entry name" value="GntR"/>
    <property type="match status" value="1"/>
</dbReference>
<evidence type="ECO:0000313" key="6">
    <source>
        <dbReference type="Proteomes" id="UP000587586"/>
    </source>
</evidence>
<dbReference type="PANTHER" id="PTHR30146:SF109">
    <property type="entry name" value="HTH-TYPE TRANSCRIPTIONAL REGULATOR GALS"/>
    <property type="match status" value="1"/>
</dbReference>
<dbReference type="SUPFAM" id="SSF53822">
    <property type="entry name" value="Periplasmic binding protein-like I"/>
    <property type="match status" value="1"/>
</dbReference>
<accession>A0A6V8N4D6</accession>
<keyword evidence="2" id="KW-0238">DNA-binding</keyword>
<feature type="domain" description="HTH gntR-type" evidence="4">
    <location>
        <begin position="5"/>
        <end position="71"/>
    </location>
</feature>
<dbReference type="SUPFAM" id="SSF46785">
    <property type="entry name" value="Winged helix' DNA-binding domain"/>
    <property type="match status" value="1"/>
</dbReference>
<reference evidence="6" key="1">
    <citation type="submission" date="2020-06" db="EMBL/GenBank/DDBJ databases">
        <title>Draft genomic sequecing of Geomonas sp. Red745.</title>
        <authorList>
            <person name="Itoh H."/>
            <person name="Xu Z.X."/>
            <person name="Ushijima N."/>
            <person name="Masuda Y."/>
            <person name="Shiratori Y."/>
            <person name="Senoo K."/>
        </authorList>
    </citation>
    <scope>NUCLEOTIDE SEQUENCE [LARGE SCALE GENOMIC DNA]</scope>
    <source>
        <strain evidence="6">Red745</strain>
    </source>
</reference>
<dbReference type="Pfam" id="PF13377">
    <property type="entry name" value="Peripla_BP_3"/>
    <property type="match status" value="1"/>
</dbReference>
<evidence type="ECO:0000313" key="5">
    <source>
        <dbReference type="EMBL" id="GFO67230.1"/>
    </source>
</evidence>
<dbReference type="PROSITE" id="PS50949">
    <property type="entry name" value="HTH_GNTR"/>
    <property type="match status" value="1"/>
</dbReference>
<dbReference type="PANTHER" id="PTHR30146">
    <property type="entry name" value="LACI-RELATED TRANSCRIPTIONAL REPRESSOR"/>
    <property type="match status" value="1"/>
</dbReference>
<keyword evidence="1" id="KW-0805">Transcription regulation</keyword>
<dbReference type="InterPro" id="IPR036390">
    <property type="entry name" value="WH_DNA-bd_sf"/>
</dbReference>
<name>A0A6V8N4D6_9BACT</name>
<dbReference type="PRINTS" id="PR00035">
    <property type="entry name" value="HTHGNTR"/>
</dbReference>
<dbReference type="EMBL" id="BLXZ01000002">
    <property type="protein sequence ID" value="GFO67230.1"/>
    <property type="molecule type" value="Genomic_DNA"/>
</dbReference>
<dbReference type="Gene3D" id="3.40.50.2300">
    <property type="match status" value="2"/>
</dbReference>
<keyword evidence="6" id="KW-1185">Reference proteome</keyword>
<dbReference type="GO" id="GO:0003700">
    <property type="term" value="F:DNA-binding transcription factor activity"/>
    <property type="evidence" value="ECO:0007669"/>
    <property type="project" value="InterPro"/>
</dbReference>
<dbReference type="InterPro" id="IPR000524">
    <property type="entry name" value="Tscrpt_reg_HTH_GntR"/>
</dbReference>
<dbReference type="CDD" id="cd07377">
    <property type="entry name" value="WHTH_GntR"/>
    <property type="match status" value="1"/>
</dbReference>
<dbReference type="RefSeq" id="WP_183359784.1">
    <property type="nucleotide sequence ID" value="NZ_BLXZ01000002.1"/>
</dbReference>
<organism evidence="5 6">
    <name type="scientific">Geomonas limicola</name>
    <dbReference type="NCBI Taxonomy" id="2740186"/>
    <lineage>
        <taxon>Bacteria</taxon>
        <taxon>Pseudomonadati</taxon>
        <taxon>Thermodesulfobacteriota</taxon>
        <taxon>Desulfuromonadia</taxon>
        <taxon>Geobacterales</taxon>
        <taxon>Geobacteraceae</taxon>
        <taxon>Geomonas</taxon>
    </lineage>
</organism>
<dbReference type="CDD" id="cd06267">
    <property type="entry name" value="PBP1_LacI_sugar_binding-like"/>
    <property type="match status" value="1"/>
</dbReference>
<protein>
    <submittedName>
        <fullName evidence="5">LacI family transcriptional regulator</fullName>
    </submittedName>
</protein>
<keyword evidence="3" id="KW-0804">Transcription</keyword>
<evidence type="ECO:0000259" key="4">
    <source>
        <dbReference type="PROSITE" id="PS50949"/>
    </source>
</evidence>
<sequence>MMKSPPKYLQVQTRIQEGISSGRITGQLPGERELARMYDISYMTVRKAIDNLVSAGVLYKVPTIGTFVNSGGGAGKPATRNIGFFLDDRVQDSISSPYFSLVFRALEKEAVNRGYNLIYFSDFRDLEPTKSANKIDGLVISCFPRLEYKLLELKKHFPIVLIGNGAADKSMPSVIIDNFNGIVDAMNYLWNLGHVRIGFIAGLLDSAVGKDRLQGYLSSLNNYGIAEDRDLIYEGDYSYESGARGVESMLSLSSPPTAIVCANDSMAIGAVKAVHEKGLEVPRDVSIVGFDDITVASQIYPPLTTVAAPINELAANSIRILVSLIDGGAPEHRHLALSARLVVRESCAPRPSPAGEQPPPSPKP</sequence>
<evidence type="ECO:0000256" key="3">
    <source>
        <dbReference type="ARBA" id="ARBA00023163"/>
    </source>
</evidence>
<evidence type="ECO:0000256" key="1">
    <source>
        <dbReference type="ARBA" id="ARBA00023015"/>
    </source>
</evidence>
<dbReference type="SMART" id="SM00345">
    <property type="entry name" value="HTH_GNTR"/>
    <property type="match status" value="1"/>
</dbReference>
<gene>
    <name evidence="5" type="ORF">GMLC_08090</name>
</gene>
<dbReference type="InterPro" id="IPR028082">
    <property type="entry name" value="Peripla_BP_I"/>
</dbReference>